<dbReference type="CDD" id="cd06453">
    <property type="entry name" value="SufS_like"/>
    <property type="match status" value="1"/>
</dbReference>
<evidence type="ECO:0000256" key="2">
    <source>
        <dbReference type="ARBA" id="ARBA00010447"/>
    </source>
</evidence>
<evidence type="ECO:0000256" key="7">
    <source>
        <dbReference type="RuleBase" id="RU004504"/>
    </source>
</evidence>
<dbReference type="InterPro" id="IPR010970">
    <property type="entry name" value="Cys_dSase_SufS"/>
</dbReference>
<keyword evidence="4 8" id="KW-0808">Transferase</keyword>
<dbReference type="InterPro" id="IPR020578">
    <property type="entry name" value="Aminotrans_V_PyrdxlP_BS"/>
</dbReference>
<evidence type="ECO:0000256" key="6">
    <source>
        <dbReference type="ARBA" id="ARBA00050776"/>
    </source>
</evidence>
<gene>
    <name evidence="10" type="ORF">EHQ60_09965</name>
</gene>
<dbReference type="Pfam" id="PF00266">
    <property type="entry name" value="Aminotran_5"/>
    <property type="match status" value="1"/>
</dbReference>
<evidence type="ECO:0000259" key="9">
    <source>
        <dbReference type="Pfam" id="PF00266"/>
    </source>
</evidence>
<dbReference type="PROSITE" id="PS00595">
    <property type="entry name" value="AA_TRANSFER_CLASS_5"/>
    <property type="match status" value="1"/>
</dbReference>
<evidence type="ECO:0000256" key="1">
    <source>
        <dbReference type="ARBA" id="ARBA00001933"/>
    </source>
</evidence>
<comment type="caution">
    <text evidence="10">The sequence shown here is derived from an EMBL/GenBank/DDBJ whole genome shotgun (WGS) entry which is preliminary data.</text>
</comment>
<dbReference type="Gene3D" id="3.40.640.10">
    <property type="entry name" value="Type I PLP-dependent aspartate aminotransferase-like (Major domain)"/>
    <property type="match status" value="1"/>
</dbReference>
<evidence type="ECO:0000256" key="4">
    <source>
        <dbReference type="ARBA" id="ARBA00022679"/>
    </source>
</evidence>
<protein>
    <recommendedName>
        <fullName evidence="3 8">Cysteine desulfurase</fullName>
        <ecNumber evidence="3 8">2.8.1.7</ecNumber>
    </recommendedName>
</protein>
<keyword evidence="11" id="KW-1185">Reference proteome</keyword>
<dbReference type="PANTHER" id="PTHR43586:SF8">
    <property type="entry name" value="CYSTEINE DESULFURASE 1, CHLOROPLASTIC"/>
    <property type="match status" value="1"/>
</dbReference>
<proteinExistence type="inferred from homology"/>
<dbReference type="InterPro" id="IPR015422">
    <property type="entry name" value="PyrdxlP-dep_Trfase_small"/>
</dbReference>
<dbReference type="InterPro" id="IPR000192">
    <property type="entry name" value="Aminotrans_V_dom"/>
</dbReference>
<sequence length="414" mass="46110">MSLDPYKLRNDFPILSQTMPNGKPLVYLDNGATSQKPLSVIQATNDYYAKENANIHRGVYYLSQHATELFERTRIKTSHFFQAQCAKAIIFTRGTTDAINLVAQTYGRVNVSEGDEIVLSVQEHHSNLVPWQMLAREKKAFLKFIPILADTTYDLSKLSEIITKRTKIVAISQMSNVTGTVHDLRKIIDRARQVGAKVLVDGAQAACHMPIHLVDLDVDFYAFSAHKMLGPTGVGVLFGKEEILEAMPPWLGGGDMIESVELESSTYAALPAKLEAGTPNIAGVIGFSHALDYLQKVGMQNIKDHERMLTEYALERFHKIGGLTLYGTEDLENRGGVISFTLDGIHPHDVGSILDEEGVAIRVGHHCCQPLMKQFQIPGTCRASFYFYNTKEDIDVLIKSIEKVKSIFGRVVRK</sequence>
<dbReference type="RefSeq" id="WP_135592239.1">
    <property type="nucleotide sequence ID" value="NZ_JAMQPU010000003.1"/>
</dbReference>
<accession>A0ABY2MNG2</accession>
<dbReference type="InterPro" id="IPR015424">
    <property type="entry name" value="PyrdxlP-dep_Trfase"/>
</dbReference>
<name>A0ABY2MNG2_9LEPT</name>
<evidence type="ECO:0000256" key="8">
    <source>
        <dbReference type="RuleBase" id="RU004506"/>
    </source>
</evidence>
<dbReference type="PANTHER" id="PTHR43586">
    <property type="entry name" value="CYSTEINE DESULFURASE"/>
    <property type="match status" value="1"/>
</dbReference>
<organism evidence="10 11">
    <name type="scientific">Leptospira levettii</name>
    <dbReference type="NCBI Taxonomy" id="2023178"/>
    <lineage>
        <taxon>Bacteria</taxon>
        <taxon>Pseudomonadati</taxon>
        <taxon>Spirochaetota</taxon>
        <taxon>Spirochaetia</taxon>
        <taxon>Leptospirales</taxon>
        <taxon>Leptospiraceae</taxon>
        <taxon>Leptospira</taxon>
    </lineage>
</organism>
<evidence type="ECO:0000256" key="5">
    <source>
        <dbReference type="ARBA" id="ARBA00022898"/>
    </source>
</evidence>
<dbReference type="NCBIfam" id="TIGR01979">
    <property type="entry name" value="sufS"/>
    <property type="match status" value="1"/>
</dbReference>
<dbReference type="Proteomes" id="UP000297352">
    <property type="component" value="Unassembled WGS sequence"/>
</dbReference>
<dbReference type="Gene3D" id="3.90.1150.10">
    <property type="entry name" value="Aspartate Aminotransferase, domain 1"/>
    <property type="match status" value="1"/>
</dbReference>
<dbReference type="EMBL" id="RQGI01000035">
    <property type="protein sequence ID" value="TGL70822.1"/>
    <property type="molecule type" value="Genomic_DNA"/>
</dbReference>
<dbReference type="SUPFAM" id="SSF53383">
    <property type="entry name" value="PLP-dependent transferases"/>
    <property type="match status" value="1"/>
</dbReference>
<reference evidence="11" key="1">
    <citation type="journal article" date="2019" name="PLoS Negl. Trop. Dis.">
        <title>Revisiting the worldwide diversity of Leptospira species in the environment.</title>
        <authorList>
            <person name="Vincent A.T."/>
            <person name="Schiettekatte O."/>
            <person name="Bourhy P."/>
            <person name="Veyrier F.J."/>
            <person name="Picardeau M."/>
        </authorList>
    </citation>
    <scope>NUCLEOTIDE SEQUENCE [LARGE SCALE GENOMIC DNA]</scope>
    <source>
        <strain evidence="11">201702449</strain>
    </source>
</reference>
<keyword evidence="5 8" id="KW-0663">Pyridoxal phosphate</keyword>
<comment type="function">
    <text evidence="8">Catalyzes the removal of elemental sulfur and selenium atoms from L-cysteine, L-cystine, L-selenocysteine, and L-selenocystine to produce L-alanine.</text>
</comment>
<evidence type="ECO:0000256" key="3">
    <source>
        <dbReference type="ARBA" id="ARBA00012239"/>
    </source>
</evidence>
<dbReference type="InterPro" id="IPR015421">
    <property type="entry name" value="PyrdxlP-dep_Trfase_major"/>
</dbReference>
<comment type="cofactor">
    <cofactor evidence="1 7">
        <name>pyridoxal 5'-phosphate</name>
        <dbReference type="ChEBI" id="CHEBI:597326"/>
    </cofactor>
</comment>
<evidence type="ECO:0000313" key="10">
    <source>
        <dbReference type="EMBL" id="TGL70822.1"/>
    </source>
</evidence>
<feature type="domain" description="Aminotransferase class V" evidence="9">
    <location>
        <begin position="26"/>
        <end position="397"/>
    </location>
</feature>
<dbReference type="EC" id="2.8.1.7" evidence="3 8"/>
<evidence type="ECO:0000313" key="11">
    <source>
        <dbReference type="Proteomes" id="UP000297352"/>
    </source>
</evidence>
<comment type="catalytic activity">
    <reaction evidence="6 8">
        <text>(sulfur carrier)-H + L-cysteine = (sulfur carrier)-SH + L-alanine</text>
        <dbReference type="Rhea" id="RHEA:43892"/>
        <dbReference type="Rhea" id="RHEA-COMP:14737"/>
        <dbReference type="Rhea" id="RHEA-COMP:14739"/>
        <dbReference type="ChEBI" id="CHEBI:29917"/>
        <dbReference type="ChEBI" id="CHEBI:35235"/>
        <dbReference type="ChEBI" id="CHEBI:57972"/>
        <dbReference type="ChEBI" id="CHEBI:64428"/>
        <dbReference type="EC" id="2.8.1.7"/>
    </reaction>
</comment>
<comment type="similarity">
    <text evidence="2 8">Belongs to the class-V pyridoxal-phosphate-dependent aminotransferase family. Csd subfamily.</text>
</comment>